<sequence>MNPIRFERRDRFVTAYLPGDAPPVEVHWDGLYQDWTGEPRTPFTEFAIDTCEREEMAVLEGDELLIDLTVGMDLDTTTALTVISPGDWDARLAELATEFDYRVLEYEALVPSLDGMAAFLGAMARLSALATPEARSTPPDPPPGG</sequence>
<name>A0ABW7Z2L7_9ACTN</name>
<protein>
    <submittedName>
        <fullName evidence="1">Uncharacterized protein</fullName>
    </submittedName>
</protein>
<keyword evidence="2" id="KW-1185">Reference proteome</keyword>
<evidence type="ECO:0000313" key="1">
    <source>
        <dbReference type="EMBL" id="MFI6502417.1"/>
    </source>
</evidence>
<reference evidence="1 2" key="1">
    <citation type="submission" date="2024-10" db="EMBL/GenBank/DDBJ databases">
        <title>The Natural Products Discovery Center: Release of the First 8490 Sequenced Strains for Exploring Actinobacteria Biosynthetic Diversity.</title>
        <authorList>
            <person name="Kalkreuter E."/>
            <person name="Kautsar S.A."/>
            <person name="Yang D."/>
            <person name="Bader C.D."/>
            <person name="Teijaro C.N."/>
            <person name="Fluegel L."/>
            <person name="Davis C.M."/>
            <person name="Simpson J.R."/>
            <person name="Lauterbach L."/>
            <person name="Steele A.D."/>
            <person name="Gui C."/>
            <person name="Meng S."/>
            <person name="Li G."/>
            <person name="Viehrig K."/>
            <person name="Ye F."/>
            <person name="Su P."/>
            <person name="Kiefer A.F."/>
            <person name="Nichols A."/>
            <person name="Cepeda A.J."/>
            <person name="Yan W."/>
            <person name="Fan B."/>
            <person name="Jiang Y."/>
            <person name="Adhikari A."/>
            <person name="Zheng C.-J."/>
            <person name="Schuster L."/>
            <person name="Cowan T.M."/>
            <person name="Smanski M.J."/>
            <person name="Chevrette M.G."/>
            <person name="De Carvalho L.P.S."/>
            <person name="Shen B."/>
        </authorList>
    </citation>
    <scope>NUCLEOTIDE SEQUENCE [LARGE SCALE GENOMIC DNA]</scope>
    <source>
        <strain evidence="1 2">NPDC050545</strain>
    </source>
</reference>
<comment type="caution">
    <text evidence="1">The sequence shown here is derived from an EMBL/GenBank/DDBJ whole genome shotgun (WGS) entry which is preliminary data.</text>
</comment>
<evidence type="ECO:0000313" key="2">
    <source>
        <dbReference type="Proteomes" id="UP001612741"/>
    </source>
</evidence>
<dbReference type="Proteomes" id="UP001612741">
    <property type="component" value="Unassembled WGS sequence"/>
</dbReference>
<dbReference type="EMBL" id="JBITGY010000009">
    <property type="protein sequence ID" value="MFI6502417.1"/>
    <property type="molecule type" value="Genomic_DNA"/>
</dbReference>
<dbReference type="RefSeq" id="WP_397087660.1">
    <property type="nucleotide sequence ID" value="NZ_JBITGY010000009.1"/>
</dbReference>
<organism evidence="1 2">
    <name type="scientific">Nonomuraea typhae</name>
    <dbReference type="NCBI Taxonomy" id="2603600"/>
    <lineage>
        <taxon>Bacteria</taxon>
        <taxon>Bacillati</taxon>
        <taxon>Actinomycetota</taxon>
        <taxon>Actinomycetes</taxon>
        <taxon>Streptosporangiales</taxon>
        <taxon>Streptosporangiaceae</taxon>
        <taxon>Nonomuraea</taxon>
    </lineage>
</organism>
<gene>
    <name evidence="1" type="ORF">ACIBG2_33920</name>
</gene>
<proteinExistence type="predicted"/>
<accession>A0ABW7Z2L7</accession>